<dbReference type="AlphaFoldDB" id="A0A2P2QVB6"/>
<accession>A0A2P2QVB6</accession>
<evidence type="ECO:0000313" key="1">
    <source>
        <dbReference type="EMBL" id="MBX70821.1"/>
    </source>
</evidence>
<name>A0A2P2QVB6_RHIMU</name>
<organism evidence="1">
    <name type="scientific">Rhizophora mucronata</name>
    <name type="common">Asiatic mangrove</name>
    <dbReference type="NCBI Taxonomy" id="61149"/>
    <lineage>
        <taxon>Eukaryota</taxon>
        <taxon>Viridiplantae</taxon>
        <taxon>Streptophyta</taxon>
        <taxon>Embryophyta</taxon>
        <taxon>Tracheophyta</taxon>
        <taxon>Spermatophyta</taxon>
        <taxon>Magnoliopsida</taxon>
        <taxon>eudicotyledons</taxon>
        <taxon>Gunneridae</taxon>
        <taxon>Pentapetalae</taxon>
        <taxon>rosids</taxon>
        <taxon>fabids</taxon>
        <taxon>Malpighiales</taxon>
        <taxon>Rhizophoraceae</taxon>
        <taxon>Rhizophora</taxon>
    </lineage>
</organism>
<proteinExistence type="predicted"/>
<protein>
    <submittedName>
        <fullName evidence="1">Uncharacterized protein</fullName>
    </submittedName>
</protein>
<sequence>MSLCWCSNGSKIRCSITPART</sequence>
<reference evidence="1" key="1">
    <citation type="submission" date="2018-02" db="EMBL/GenBank/DDBJ databases">
        <title>Rhizophora mucronata_Transcriptome.</title>
        <authorList>
            <person name="Meera S.P."/>
            <person name="Sreeshan A."/>
            <person name="Augustine A."/>
        </authorList>
    </citation>
    <scope>NUCLEOTIDE SEQUENCE</scope>
    <source>
        <tissue evidence="1">Leaf</tissue>
    </source>
</reference>
<dbReference type="EMBL" id="GGEC01090337">
    <property type="protein sequence ID" value="MBX70821.1"/>
    <property type="molecule type" value="Transcribed_RNA"/>
</dbReference>